<evidence type="ECO:0000256" key="1">
    <source>
        <dbReference type="SAM" id="Phobius"/>
    </source>
</evidence>
<reference evidence="2 3" key="1">
    <citation type="submission" date="2023-02" db="EMBL/GenBank/DDBJ databases">
        <title>Devosia algicola sp. nov., isolated from the phycosphere of marine algae.</title>
        <authorList>
            <person name="Kim J.M."/>
            <person name="Lee J.K."/>
            <person name="Choi B.J."/>
            <person name="Bayburt H."/>
            <person name="Jeon C.O."/>
        </authorList>
    </citation>
    <scope>NUCLEOTIDE SEQUENCE [LARGE SCALE GENOMIC DNA]</scope>
    <source>
        <strain evidence="2 3">G20-9</strain>
    </source>
</reference>
<name>A0ABY7YQG7_9HYPH</name>
<protein>
    <submittedName>
        <fullName evidence="2">Uncharacterized protein</fullName>
    </submittedName>
</protein>
<dbReference type="Proteomes" id="UP001220530">
    <property type="component" value="Chromosome"/>
</dbReference>
<keyword evidence="3" id="KW-1185">Reference proteome</keyword>
<evidence type="ECO:0000313" key="3">
    <source>
        <dbReference type="Proteomes" id="UP001220530"/>
    </source>
</evidence>
<keyword evidence="1" id="KW-0472">Membrane</keyword>
<evidence type="ECO:0000313" key="2">
    <source>
        <dbReference type="EMBL" id="WDR03499.1"/>
    </source>
</evidence>
<gene>
    <name evidence="2" type="ORF">PSQ19_05215</name>
</gene>
<organism evidence="2 3">
    <name type="scientific">Devosia algicola</name>
    <dbReference type="NCBI Taxonomy" id="3026418"/>
    <lineage>
        <taxon>Bacteria</taxon>
        <taxon>Pseudomonadati</taxon>
        <taxon>Pseudomonadota</taxon>
        <taxon>Alphaproteobacteria</taxon>
        <taxon>Hyphomicrobiales</taxon>
        <taxon>Devosiaceae</taxon>
        <taxon>Devosia</taxon>
    </lineage>
</organism>
<dbReference type="RefSeq" id="WP_282219893.1">
    <property type="nucleotide sequence ID" value="NZ_CP118246.1"/>
</dbReference>
<proteinExistence type="predicted"/>
<feature type="transmembrane region" description="Helical" evidence="1">
    <location>
        <begin position="105"/>
        <end position="127"/>
    </location>
</feature>
<accession>A0ABY7YQG7</accession>
<feature type="transmembrane region" description="Helical" evidence="1">
    <location>
        <begin position="139"/>
        <end position="157"/>
    </location>
</feature>
<feature type="transmembrane region" description="Helical" evidence="1">
    <location>
        <begin position="195"/>
        <end position="221"/>
    </location>
</feature>
<sequence>MRHAPTTQTLPISLLAPHSGHIGRTLIALAIIAAVLNILEALSIVFMDSWLPVASMEQAEWYSIAISAFAEAVRISLLGIAIHFAMRPLAMTVANPMSAVRFVGFWIGCAGILGLALLGMDTIGYFLQFGTMPMDGEAFRTAFLMLIYAKILIYYLGLRLLFGAGGFVSAKGNGFSAAWKATTLSRSLSIGVGYLALWLAVEGVITPILSYTPAIAPFWFIPDQTAPYRFLVGQGTRILAEAIAIVLYALVWMVAFGGTIVSAPADAAAAEV</sequence>
<feature type="transmembrane region" description="Helical" evidence="1">
    <location>
        <begin position="59"/>
        <end position="85"/>
    </location>
</feature>
<keyword evidence="1" id="KW-1133">Transmembrane helix</keyword>
<feature type="transmembrane region" description="Helical" evidence="1">
    <location>
        <begin position="26"/>
        <end position="47"/>
    </location>
</feature>
<keyword evidence="1" id="KW-0812">Transmembrane</keyword>
<feature type="transmembrane region" description="Helical" evidence="1">
    <location>
        <begin position="242"/>
        <end position="263"/>
    </location>
</feature>
<dbReference type="EMBL" id="CP118246">
    <property type="protein sequence ID" value="WDR03499.1"/>
    <property type="molecule type" value="Genomic_DNA"/>
</dbReference>